<dbReference type="InterPro" id="IPR015424">
    <property type="entry name" value="PyrdxlP-dep_Trfase"/>
</dbReference>
<dbReference type="Proteomes" id="UP000032254">
    <property type="component" value="Unassembled WGS sequence"/>
</dbReference>
<evidence type="ECO:0000313" key="1">
    <source>
        <dbReference type="EMBL" id="KIR64924.1"/>
    </source>
</evidence>
<dbReference type="InterPro" id="IPR015421">
    <property type="entry name" value="PyrdxlP-dep_Trfase_major"/>
</dbReference>
<protein>
    <recommendedName>
        <fullName evidence="3">Cystathionine beta-lyase/cystathionine gamma-synthase</fullName>
    </recommendedName>
</protein>
<dbReference type="RefSeq" id="WP_043961677.1">
    <property type="nucleotide sequence ID" value="NZ_JBEZEN010000001.1"/>
</dbReference>
<dbReference type="EMBL" id="JXSX01000001">
    <property type="protein sequence ID" value="KIR64924.1"/>
    <property type="molecule type" value="Genomic_DNA"/>
</dbReference>
<evidence type="ECO:0000313" key="2">
    <source>
        <dbReference type="Proteomes" id="UP000032254"/>
    </source>
</evidence>
<evidence type="ECO:0008006" key="3">
    <source>
        <dbReference type="Google" id="ProtNLM"/>
    </source>
</evidence>
<gene>
    <name evidence="1" type="ORF">TK50_05015</name>
</gene>
<dbReference type="GeneID" id="301303519"/>
<dbReference type="Gene3D" id="3.40.640.10">
    <property type="entry name" value="Type I PLP-dependent aspartate aminotransferase-like (Major domain)"/>
    <property type="match status" value="1"/>
</dbReference>
<dbReference type="OrthoDB" id="3678770at2"/>
<comment type="caution">
    <text evidence="1">The sequence shown here is derived from an EMBL/GenBank/DDBJ whole genome shotgun (WGS) entry which is preliminary data.</text>
</comment>
<reference evidence="1 2" key="1">
    <citation type="submission" date="2015-01" db="EMBL/GenBank/DDBJ databases">
        <title>Sequencing and annotation of Micromonospora carbonacea strain JXNU-1 genome.</title>
        <authorList>
            <person name="Long Z."/>
            <person name="Huang Y."/>
            <person name="Jiang Y."/>
        </authorList>
    </citation>
    <scope>NUCLEOTIDE SEQUENCE [LARGE SCALE GENOMIC DNA]</scope>
    <source>
        <strain evidence="1 2">JXNU-1</strain>
    </source>
</reference>
<dbReference type="PATRIC" id="fig|47853.6.peg.1068"/>
<keyword evidence="2" id="KW-1185">Reference proteome</keyword>
<sequence>MSPEPSYYEQRLRGLADELHRLLGYAQDTWRQYLRLCERTGMRTNPLVVPAAQRRLAALVEEVDAFRRTAHESTDWSAYLDRCEVFRVLVRDLANLATLHDWQSPAYESSNRPHLFHVDDHGYRGLLGYRRVHHPILTRLEQQYRCELGYGQLGPACFLTSSGMGAFTAVENWLVRDRLRAGDRIGYMARTYFESRDQLSKLKGVTVQGVEVERAADVVEYVRSARPAAFFVEPINNEDETTLIDVVEMLRSLGRLPLEQDLFVVLDTSMSAGGEGALFAIPELRDNPRLHLVQIESLLKYRQHGLDRINGGAILVDSQFAREVFVQRERCGAFLPDLQSFEMLGYTAHAHDERMLRIKQNSETFCRELLAAMSEPLRKLIVLGTPIATTHADHTVYRHAYRYLGGVVPLAFTRELGLDVLQEVISTTVTDCRRSGVTLHHSTSFGFTSTHIGIAATGGARLTRPFLRVSVGEDPVACIEHIAGALAAALAEHLLTPTYAGASGQATVPATS</sequence>
<dbReference type="SUPFAM" id="SSF53383">
    <property type="entry name" value="PLP-dependent transferases"/>
    <property type="match status" value="1"/>
</dbReference>
<proteinExistence type="predicted"/>
<dbReference type="AlphaFoldDB" id="A0A0D0X1V7"/>
<accession>A0A0D0X1V7</accession>
<name>A0A0D0X1V7_9ACTN</name>
<organism evidence="1 2">
    <name type="scientific">Micromonospora haikouensis</name>
    <dbReference type="NCBI Taxonomy" id="686309"/>
    <lineage>
        <taxon>Bacteria</taxon>
        <taxon>Bacillati</taxon>
        <taxon>Actinomycetota</taxon>
        <taxon>Actinomycetes</taxon>
        <taxon>Micromonosporales</taxon>
        <taxon>Micromonosporaceae</taxon>
        <taxon>Micromonospora</taxon>
    </lineage>
</organism>